<evidence type="ECO:0000313" key="3">
    <source>
        <dbReference type="Proteomes" id="UP001500339"/>
    </source>
</evidence>
<evidence type="ECO:0000256" key="1">
    <source>
        <dbReference type="SAM" id="Phobius"/>
    </source>
</evidence>
<keyword evidence="1" id="KW-0812">Transmembrane</keyword>
<comment type="caution">
    <text evidence="2">The sequence shown here is derived from an EMBL/GenBank/DDBJ whole genome shotgun (WGS) entry which is preliminary data.</text>
</comment>
<keyword evidence="1" id="KW-0472">Membrane</keyword>
<accession>A0ABN1J0K9</accession>
<dbReference type="EMBL" id="BAAACF010000001">
    <property type="protein sequence ID" value="GAA0724966.1"/>
    <property type="molecule type" value="Genomic_DNA"/>
</dbReference>
<gene>
    <name evidence="2" type="ORF">GCM10008905_19600</name>
</gene>
<protein>
    <submittedName>
        <fullName evidence="2">Uncharacterized protein</fullName>
    </submittedName>
</protein>
<sequence length="60" mass="7192">MLNANNIPLYLLDILFIVKINKLYIMQIAIIKRNTLLFLLPNNLLLFIEFKTSILIYIYY</sequence>
<reference evidence="2 3" key="1">
    <citation type="journal article" date="2019" name="Int. J. Syst. Evol. Microbiol.">
        <title>The Global Catalogue of Microorganisms (GCM) 10K type strain sequencing project: providing services to taxonomists for standard genome sequencing and annotation.</title>
        <authorList>
            <consortium name="The Broad Institute Genomics Platform"/>
            <consortium name="The Broad Institute Genome Sequencing Center for Infectious Disease"/>
            <person name="Wu L."/>
            <person name="Ma J."/>
        </authorList>
    </citation>
    <scope>NUCLEOTIDE SEQUENCE [LARGE SCALE GENOMIC DNA]</scope>
    <source>
        <strain evidence="2 3">JCM 1405</strain>
    </source>
</reference>
<organism evidence="2 3">
    <name type="scientific">Clostridium malenominatum</name>
    <dbReference type="NCBI Taxonomy" id="1539"/>
    <lineage>
        <taxon>Bacteria</taxon>
        <taxon>Bacillati</taxon>
        <taxon>Bacillota</taxon>
        <taxon>Clostridia</taxon>
        <taxon>Eubacteriales</taxon>
        <taxon>Clostridiaceae</taxon>
        <taxon>Clostridium</taxon>
    </lineage>
</organism>
<evidence type="ECO:0000313" key="2">
    <source>
        <dbReference type="EMBL" id="GAA0724966.1"/>
    </source>
</evidence>
<feature type="transmembrane region" description="Helical" evidence="1">
    <location>
        <begin position="36"/>
        <end position="59"/>
    </location>
</feature>
<keyword evidence="3" id="KW-1185">Reference proteome</keyword>
<keyword evidence="1" id="KW-1133">Transmembrane helix</keyword>
<proteinExistence type="predicted"/>
<name>A0ABN1J0K9_9CLOT</name>
<dbReference type="Proteomes" id="UP001500339">
    <property type="component" value="Unassembled WGS sequence"/>
</dbReference>
<feature type="transmembrane region" description="Helical" evidence="1">
    <location>
        <begin position="6"/>
        <end position="24"/>
    </location>
</feature>